<dbReference type="SMART" id="SM00448">
    <property type="entry name" value="REC"/>
    <property type="match status" value="1"/>
</dbReference>
<evidence type="ECO:0000256" key="2">
    <source>
        <dbReference type="ARBA" id="ARBA00023012"/>
    </source>
</evidence>
<evidence type="ECO:0000259" key="7">
    <source>
        <dbReference type="PROSITE" id="PS50110"/>
    </source>
</evidence>
<dbReference type="PANTHER" id="PTHR48111:SF1">
    <property type="entry name" value="TWO-COMPONENT RESPONSE REGULATOR ORR33"/>
    <property type="match status" value="1"/>
</dbReference>
<dbReference type="Pfam" id="PF00072">
    <property type="entry name" value="Response_reg"/>
    <property type="match status" value="1"/>
</dbReference>
<name>A0ABU9CG78_9BURK</name>
<organism evidence="8 9">
    <name type="scientific">Pseudaquabacterium inlustre</name>
    <dbReference type="NCBI Taxonomy" id="2984192"/>
    <lineage>
        <taxon>Bacteria</taxon>
        <taxon>Pseudomonadati</taxon>
        <taxon>Pseudomonadota</taxon>
        <taxon>Betaproteobacteria</taxon>
        <taxon>Burkholderiales</taxon>
        <taxon>Sphaerotilaceae</taxon>
        <taxon>Pseudaquabacterium</taxon>
    </lineage>
</organism>
<keyword evidence="1 6" id="KW-0597">Phosphoprotein</keyword>
<reference evidence="8 9" key="1">
    <citation type="submission" date="2024-04" db="EMBL/GenBank/DDBJ databases">
        <title>Novel species of the genus Ideonella isolated from streams.</title>
        <authorList>
            <person name="Lu H."/>
        </authorList>
    </citation>
    <scope>NUCLEOTIDE SEQUENCE [LARGE SCALE GENOMIC DNA]</scope>
    <source>
        <strain evidence="8 9">DXS22W</strain>
    </source>
</reference>
<comment type="caution">
    <text evidence="8">The sequence shown here is derived from an EMBL/GenBank/DDBJ whole genome shotgun (WGS) entry which is preliminary data.</text>
</comment>
<evidence type="ECO:0000256" key="1">
    <source>
        <dbReference type="ARBA" id="ARBA00022553"/>
    </source>
</evidence>
<evidence type="ECO:0000256" key="3">
    <source>
        <dbReference type="ARBA" id="ARBA00023015"/>
    </source>
</evidence>
<evidence type="ECO:0000256" key="4">
    <source>
        <dbReference type="ARBA" id="ARBA00023125"/>
    </source>
</evidence>
<feature type="modified residue" description="4-aspartylphosphate" evidence="6">
    <location>
        <position position="66"/>
    </location>
</feature>
<dbReference type="Gene3D" id="3.40.50.2300">
    <property type="match status" value="1"/>
</dbReference>
<dbReference type="PROSITE" id="PS50110">
    <property type="entry name" value="RESPONSE_REGULATORY"/>
    <property type="match status" value="1"/>
</dbReference>
<evidence type="ECO:0000313" key="8">
    <source>
        <dbReference type="EMBL" id="MEK8049729.1"/>
    </source>
</evidence>
<keyword evidence="4" id="KW-0238">DNA-binding</keyword>
<dbReference type="EMBL" id="JBBUTH010000003">
    <property type="protein sequence ID" value="MEK8049729.1"/>
    <property type="molecule type" value="Genomic_DNA"/>
</dbReference>
<keyword evidence="5" id="KW-0804">Transcription</keyword>
<gene>
    <name evidence="8" type="ORF">AACH10_05740</name>
</gene>
<dbReference type="InterPro" id="IPR039420">
    <property type="entry name" value="WalR-like"/>
</dbReference>
<dbReference type="InterPro" id="IPR011006">
    <property type="entry name" value="CheY-like_superfamily"/>
</dbReference>
<evidence type="ECO:0000256" key="5">
    <source>
        <dbReference type="ARBA" id="ARBA00023163"/>
    </source>
</evidence>
<evidence type="ECO:0000256" key="6">
    <source>
        <dbReference type="PROSITE-ProRule" id="PRU00169"/>
    </source>
</evidence>
<keyword evidence="9" id="KW-1185">Reference proteome</keyword>
<protein>
    <submittedName>
        <fullName evidence="8">Response regulator</fullName>
    </submittedName>
</protein>
<dbReference type="RefSeq" id="WP_341409411.1">
    <property type="nucleotide sequence ID" value="NZ_JBBUTH010000003.1"/>
</dbReference>
<feature type="domain" description="Response regulatory" evidence="7">
    <location>
        <begin position="16"/>
        <end position="134"/>
    </location>
</feature>
<dbReference type="PANTHER" id="PTHR48111">
    <property type="entry name" value="REGULATOR OF RPOS"/>
    <property type="match status" value="1"/>
</dbReference>
<dbReference type="InterPro" id="IPR001789">
    <property type="entry name" value="Sig_transdc_resp-reg_receiver"/>
</dbReference>
<dbReference type="SUPFAM" id="SSF52172">
    <property type="entry name" value="CheY-like"/>
    <property type="match status" value="1"/>
</dbReference>
<keyword evidence="3" id="KW-0805">Transcription regulation</keyword>
<proteinExistence type="predicted"/>
<keyword evidence="2" id="KW-0902">Two-component regulatory system</keyword>
<accession>A0ABU9CG78</accession>
<dbReference type="Proteomes" id="UP001365405">
    <property type="component" value="Unassembled WGS sequence"/>
</dbReference>
<sequence>MTPTPAPADAPPLRGTVLSIEDDPVSVQLIGALLEAHPGVQLLHAANGADGVHLARHAHPDFVLLDMHLPDMTGLDVVRQLSEAIAARGLRISILTGDRTMSMDIIKAMSLGAYEYWVKPLDAVVFESGLRRALTGKRADPAHTLGSQRGVNVMADR</sequence>
<evidence type="ECO:0000313" key="9">
    <source>
        <dbReference type="Proteomes" id="UP001365405"/>
    </source>
</evidence>